<dbReference type="InterPro" id="IPR012829">
    <property type="entry name" value="Phosphofructokinase_III"/>
</dbReference>
<dbReference type="GO" id="GO:0005524">
    <property type="term" value="F:ATP binding"/>
    <property type="evidence" value="ECO:0007669"/>
    <property type="project" value="UniProtKB-KW"/>
</dbReference>
<comment type="pathway">
    <text evidence="3 12">Carbohydrate degradation; glycolysis; D-glyceraldehyde 3-phosphate and glycerone phosphate from D-glucose: step 3/4.</text>
</comment>
<protein>
    <recommendedName>
        <fullName evidence="12">ATP-dependent 6-phosphofructokinase</fullName>
        <shortName evidence="12">ATP-PFK</shortName>
        <shortName evidence="12">Phosphofructokinase</shortName>
        <ecNumber evidence="12">2.7.1.11</ecNumber>
    </recommendedName>
    <alternativeName>
        <fullName evidence="12">Phosphohexokinase</fullName>
    </alternativeName>
</protein>
<evidence type="ECO:0000256" key="12">
    <source>
        <dbReference type="HAMAP-Rule" id="MF_01976"/>
    </source>
</evidence>
<dbReference type="GO" id="GO:0061621">
    <property type="term" value="P:canonical glycolysis"/>
    <property type="evidence" value="ECO:0007669"/>
    <property type="project" value="TreeGrafter"/>
</dbReference>
<feature type="binding site" evidence="12">
    <location>
        <begin position="79"/>
        <end position="80"/>
    </location>
    <ligand>
        <name>ATP</name>
        <dbReference type="ChEBI" id="CHEBI:30616"/>
    </ligand>
</feature>
<dbReference type="EC" id="2.7.1.11" evidence="12"/>
<keyword evidence="10 12" id="KW-0460">Magnesium</keyword>
<dbReference type="Gene3D" id="3.40.50.450">
    <property type="match status" value="1"/>
</dbReference>
<dbReference type="PANTHER" id="PTHR13697:SF52">
    <property type="entry name" value="ATP-DEPENDENT 6-PHOSPHOFRUCTOKINASE 3"/>
    <property type="match status" value="1"/>
</dbReference>
<feature type="binding site" evidence="12">
    <location>
        <begin position="120"/>
        <end position="123"/>
    </location>
    <ligand>
        <name>ATP</name>
        <dbReference type="ChEBI" id="CHEBI:30616"/>
    </ligand>
</feature>
<dbReference type="HAMAP" id="MF_01976">
    <property type="entry name" value="Phosphofructokinase_III"/>
    <property type="match status" value="1"/>
</dbReference>
<evidence type="ECO:0000313" key="14">
    <source>
        <dbReference type="EMBL" id="MBE5040601.1"/>
    </source>
</evidence>
<dbReference type="Gene3D" id="3.40.50.460">
    <property type="entry name" value="Phosphofructokinase domain"/>
    <property type="match status" value="1"/>
</dbReference>
<feature type="active site" description="Proton acceptor" evidence="12">
    <location>
        <position position="145"/>
    </location>
</feature>
<comment type="subcellular location">
    <subcellularLocation>
        <location evidence="2 12">Cytoplasm</location>
    </subcellularLocation>
</comment>
<dbReference type="Proteomes" id="UP000806542">
    <property type="component" value="Unassembled WGS sequence"/>
</dbReference>
<evidence type="ECO:0000256" key="4">
    <source>
        <dbReference type="ARBA" id="ARBA00022490"/>
    </source>
</evidence>
<evidence type="ECO:0000256" key="5">
    <source>
        <dbReference type="ARBA" id="ARBA00022679"/>
    </source>
</evidence>
<dbReference type="SUPFAM" id="SSF53784">
    <property type="entry name" value="Phosphofructokinase"/>
    <property type="match status" value="1"/>
</dbReference>
<feature type="binding site" description="in other chain" evidence="12">
    <location>
        <begin position="187"/>
        <end position="189"/>
    </location>
    <ligand>
        <name>substrate</name>
        <note>ligand shared between dimeric partners</note>
    </ligand>
</feature>
<dbReference type="NCBIfam" id="TIGR02483">
    <property type="entry name" value="PFK_mixed"/>
    <property type="match status" value="1"/>
</dbReference>
<dbReference type="GO" id="GO:0005945">
    <property type="term" value="C:6-phosphofructokinase complex"/>
    <property type="evidence" value="ECO:0007669"/>
    <property type="project" value="TreeGrafter"/>
</dbReference>
<keyword evidence="15" id="KW-1185">Reference proteome</keyword>
<dbReference type="InterPro" id="IPR015912">
    <property type="entry name" value="Phosphofructokinase_CS"/>
</dbReference>
<comment type="caution">
    <text evidence="14">The sequence shown here is derived from an EMBL/GenBank/DDBJ whole genome shotgun (WGS) entry which is preliminary data.</text>
</comment>
<evidence type="ECO:0000256" key="7">
    <source>
        <dbReference type="ARBA" id="ARBA00022741"/>
    </source>
</evidence>
<comment type="cofactor">
    <cofactor evidence="1 12">
        <name>Mg(2+)</name>
        <dbReference type="ChEBI" id="CHEBI:18420"/>
    </cofactor>
</comment>
<comment type="caution">
    <text evidence="12">Lacks conserved residue(s) required for the propagation of feature annotation.</text>
</comment>
<dbReference type="GO" id="GO:0046872">
    <property type="term" value="F:metal ion binding"/>
    <property type="evidence" value="ECO:0007669"/>
    <property type="project" value="UniProtKB-KW"/>
</dbReference>
<dbReference type="PANTHER" id="PTHR13697">
    <property type="entry name" value="PHOSPHOFRUCTOKINASE"/>
    <property type="match status" value="1"/>
</dbReference>
<dbReference type="Pfam" id="PF00365">
    <property type="entry name" value="PFK"/>
    <property type="match status" value="1"/>
</dbReference>
<gene>
    <name evidence="12" type="primary">pfkA</name>
    <name evidence="14" type="ORF">INF28_09020</name>
</gene>
<dbReference type="InterPro" id="IPR035966">
    <property type="entry name" value="PKF_sf"/>
</dbReference>
<dbReference type="GO" id="GO:0070095">
    <property type="term" value="F:fructose-6-phosphate binding"/>
    <property type="evidence" value="ECO:0007669"/>
    <property type="project" value="TreeGrafter"/>
</dbReference>
<organism evidence="14 15">
    <name type="scientific">Ructibacterium gallinarum</name>
    <dbReference type="NCBI Taxonomy" id="2779355"/>
    <lineage>
        <taxon>Bacteria</taxon>
        <taxon>Bacillati</taxon>
        <taxon>Bacillota</taxon>
        <taxon>Clostridia</taxon>
        <taxon>Eubacteriales</taxon>
        <taxon>Oscillospiraceae</taxon>
        <taxon>Ructibacterium</taxon>
    </lineage>
</organism>
<dbReference type="AlphaFoldDB" id="A0A9D5R8N4"/>
<dbReference type="GO" id="GO:0047334">
    <property type="term" value="F:diphosphate-fructose-6-phosphate 1-phosphotransferase activity"/>
    <property type="evidence" value="ECO:0007669"/>
    <property type="project" value="InterPro"/>
</dbReference>
<evidence type="ECO:0000256" key="11">
    <source>
        <dbReference type="ARBA" id="ARBA00023152"/>
    </source>
</evidence>
<evidence type="ECO:0000256" key="8">
    <source>
        <dbReference type="ARBA" id="ARBA00022777"/>
    </source>
</evidence>
<reference evidence="14" key="1">
    <citation type="submission" date="2020-10" db="EMBL/GenBank/DDBJ databases">
        <title>ChiBAC.</title>
        <authorList>
            <person name="Zenner C."/>
            <person name="Hitch T.C.A."/>
            <person name="Clavel T."/>
        </authorList>
    </citation>
    <scope>NUCLEOTIDE SEQUENCE</scope>
    <source>
        <strain evidence="14">DSM 107454</strain>
    </source>
</reference>
<evidence type="ECO:0000256" key="10">
    <source>
        <dbReference type="ARBA" id="ARBA00022842"/>
    </source>
</evidence>
<dbReference type="GO" id="GO:0048029">
    <property type="term" value="F:monosaccharide binding"/>
    <property type="evidence" value="ECO:0007669"/>
    <property type="project" value="TreeGrafter"/>
</dbReference>
<name>A0A9D5R8N4_9FIRM</name>
<feature type="domain" description="Phosphofructokinase" evidence="13">
    <location>
        <begin position="6"/>
        <end position="316"/>
    </location>
</feature>
<evidence type="ECO:0000256" key="6">
    <source>
        <dbReference type="ARBA" id="ARBA00022723"/>
    </source>
</evidence>
<dbReference type="GO" id="GO:0016208">
    <property type="term" value="F:AMP binding"/>
    <property type="evidence" value="ECO:0007669"/>
    <property type="project" value="TreeGrafter"/>
</dbReference>
<sequence length="366" mass="38784">MSEIKRIGVMTAGGDCPGLNAVIRAVTKTAIQKYNLEVVGIKHGYRGLYLGGDEFIPLDLHNVSGIISRGGTILYSSNKDNLFDYTYVDAHGQEQHGDVSDVGVENLKKAGIDALIVIGGDGTLTSGRDFARKGVKVIGVPKTIDNDLASTDTTFGFDTAVATATESIDRLRTTAESHSRIIVVEVMGRYAGFIAIASALAGGCDAALIPEIPYDINKVAEAIKKNRARGKNFAIVVVAEGAKPLGGEVTVSKVVADSPDPIRLGGIGEVVSEQLERLAGLESRATILGHVQRGGSPTANDRILSTRYGSYAVELLMQGKFGNMVTLNGSHLSYDSLENVIGKNKAVEESSYWIQAARAINMCLGD</sequence>
<dbReference type="PROSITE" id="PS00433">
    <property type="entry name" value="PHOSPHOFRUCTOKINASE"/>
    <property type="match status" value="1"/>
</dbReference>
<keyword evidence="4 12" id="KW-0963">Cytoplasm</keyword>
<feature type="binding site" description="in other chain" evidence="12">
    <location>
        <begin position="143"/>
        <end position="145"/>
    </location>
    <ligand>
        <name>substrate</name>
        <note>ligand shared between dimeric partners</note>
    </ligand>
</feature>
<evidence type="ECO:0000259" key="13">
    <source>
        <dbReference type="Pfam" id="PF00365"/>
    </source>
</evidence>
<feature type="binding site" description="in other chain" evidence="12">
    <location>
        <position position="240"/>
    </location>
    <ligand>
        <name>substrate</name>
        <note>ligand shared between dimeric partners</note>
    </ligand>
</feature>
<feature type="binding site" description="in other chain" evidence="12">
    <location>
        <begin position="290"/>
        <end position="293"/>
    </location>
    <ligand>
        <name>substrate</name>
        <note>ligand shared between dimeric partners</note>
    </ligand>
</feature>
<evidence type="ECO:0000256" key="3">
    <source>
        <dbReference type="ARBA" id="ARBA00004679"/>
    </source>
</evidence>
<evidence type="ECO:0000256" key="2">
    <source>
        <dbReference type="ARBA" id="ARBA00004496"/>
    </source>
</evidence>
<dbReference type="InterPro" id="IPR012003">
    <property type="entry name" value="ATP_PFK_prok-type"/>
</dbReference>
<comment type="function">
    <text evidence="12">Catalyzes the phosphorylation of D-fructose 6-phosphate to fructose 1,6-bisphosphate by ATP, the first committing step of glycolysis.</text>
</comment>
<evidence type="ECO:0000256" key="9">
    <source>
        <dbReference type="ARBA" id="ARBA00022840"/>
    </source>
</evidence>
<dbReference type="InterPro" id="IPR022953">
    <property type="entry name" value="ATP_PFK"/>
</dbReference>
<dbReference type="InterPro" id="IPR000023">
    <property type="entry name" value="Phosphofructokinase_dom"/>
</dbReference>
<feature type="binding site" evidence="12">
    <location>
        <position position="14"/>
    </location>
    <ligand>
        <name>ATP</name>
        <dbReference type="ChEBI" id="CHEBI:30616"/>
    </ligand>
</feature>
<dbReference type="GO" id="GO:0042802">
    <property type="term" value="F:identical protein binding"/>
    <property type="evidence" value="ECO:0007669"/>
    <property type="project" value="TreeGrafter"/>
</dbReference>
<feature type="site" description="Important for substrate specificity; cannot use PPi as phosphoryl donor" evidence="12">
    <location>
        <position position="122"/>
    </location>
</feature>
<keyword evidence="8 12" id="KW-0418">Kinase</keyword>
<comment type="subunit">
    <text evidence="12">Homodimer or homotetramer.</text>
</comment>
<keyword evidence="9 12" id="KW-0067">ATP-binding</keyword>
<accession>A0A9D5R8N4</accession>
<dbReference type="PRINTS" id="PR00476">
    <property type="entry name" value="PHFRCTKINASE"/>
</dbReference>
<dbReference type="GO" id="GO:0030388">
    <property type="term" value="P:fructose 1,6-bisphosphate metabolic process"/>
    <property type="evidence" value="ECO:0007669"/>
    <property type="project" value="TreeGrafter"/>
</dbReference>
<comment type="catalytic activity">
    <reaction evidence="12">
        <text>beta-D-fructose 6-phosphate + ATP = beta-D-fructose 1,6-bisphosphate + ADP + H(+)</text>
        <dbReference type="Rhea" id="RHEA:16109"/>
        <dbReference type="ChEBI" id="CHEBI:15378"/>
        <dbReference type="ChEBI" id="CHEBI:30616"/>
        <dbReference type="ChEBI" id="CHEBI:32966"/>
        <dbReference type="ChEBI" id="CHEBI:57634"/>
        <dbReference type="ChEBI" id="CHEBI:456216"/>
        <dbReference type="EC" id="2.7.1.11"/>
    </reaction>
</comment>
<comment type="similarity">
    <text evidence="12">Belongs to the phosphofructokinase type A (PFKA) family. Mixed-substrate PFK group III subfamily.</text>
</comment>
<evidence type="ECO:0000256" key="1">
    <source>
        <dbReference type="ARBA" id="ARBA00001946"/>
    </source>
</evidence>
<dbReference type="RefSeq" id="WP_226393152.1">
    <property type="nucleotide sequence ID" value="NZ_JADCKB010000018.1"/>
</dbReference>
<feature type="binding site" evidence="12">
    <location>
        <position position="121"/>
    </location>
    <ligand>
        <name>Mg(2+)</name>
        <dbReference type="ChEBI" id="CHEBI:18420"/>
        <note>catalytic</note>
    </ligand>
</feature>
<dbReference type="EMBL" id="JADCKB010000018">
    <property type="protein sequence ID" value="MBE5040601.1"/>
    <property type="molecule type" value="Genomic_DNA"/>
</dbReference>
<dbReference type="GO" id="GO:0003872">
    <property type="term" value="F:6-phosphofructokinase activity"/>
    <property type="evidence" value="ECO:0007669"/>
    <property type="project" value="UniProtKB-UniRule"/>
</dbReference>
<dbReference type="FunFam" id="3.40.50.460:FF:000002">
    <property type="entry name" value="ATP-dependent 6-phosphofructokinase"/>
    <property type="match status" value="1"/>
</dbReference>
<keyword evidence="5 12" id="KW-0808">Transferase</keyword>
<dbReference type="PIRSF" id="PIRSF000532">
    <property type="entry name" value="ATP_PFK_prok"/>
    <property type="match status" value="1"/>
</dbReference>
<proteinExistence type="inferred from homology"/>
<evidence type="ECO:0000313" key="15">
    <source>
        <dbReference type="Proteomes" id="UP000806542"/>
    </source>
</evidence>
<dbReference type="GO" id="GO:0006002">
    <property type="term" value="P:fructose 6-phosphate metabolic process"/>
    <property type="evidence" value="ECO:0007669"/>
    <property type="project" value="InterPro"/>
</dbReference>
<keyword evidence="11 12" id="KW-0324">Glycolysis</keyword>
<dbReference type="NCBIfam" id="NF002872">
    <property type="entry name" value="PRK03202.1"/>
    <property type="match status" value="1"/>
</dbReference>
<keyword evidence="6 12" id="KW-0479">Metal-binding</keyword>
<feature type="binding site" evidence="12">
    <location>
        <position position="180"/>
    </location>
    <ligand>
        <name>substrate</name>
        <note>ligand shared between dimeric partners</note>
    </ligand>
</feature>
<keyword evidence="7 12" id="KW-0547">Nucleotide-binding</keyword>
<feature type="binding site" evidence="12">
    <location>
        <position position="284"/>
    </location>
    <ligand>
        <name>substrate</name>
        <note>ligand shared between dimeric partners</note>
    </ligand>
</feature>